<dbReference type="Proteomes" id="UP000237061">
    <property type="component" value="Unassembled WGS sequence"/>
</dbReference>
<dbReference type="Pfam" id="PF01872">
    <property type="entry name" value="RibD_C"/>
    <property type="match status" value="1"/>
</dbReference>
<dbReference type="EMBL" id="PPXC01000012">
    <property type="protein sequence ID" value="POH72629.1"/>
    <property type="molecule type" value="Genomic_DNA"/>
</dbReference>
<protein>
    <submittedName>
        <fullName evidence="2">Deaminase</fullName>
    </submittedName>
</protein>
<organism evidence="2 3">
    <name type="scientific">Arthrobacter glacialis</name>
    <dbReference type="NCBI Taxonomy" id="1664"/>
    <lineage>
        <taxon>Bacteria</taxon>
        <taxon>Bacillati</taxon>
        <taxon>Actinomycetota</taxon>
        <taxon>Actinomycetes</taxon>
        <taxon>Micrococcales</taxon>
        <taxon>Micrococcaceae</taxon>
        <taxon>Arthrobacter</taxon>
    </lineage>
</organism>
<dbReference type="InterPro" id="IPR024072">
    <property type="entry name" value="DHFR-like_dom_sf"/>
</dbReference>
<dbReference type="Gene3D" id="3.40.430.10">
    <property type="entry name" value="Dihydrofolate Reductase, subunit A"/>
    <property type="match status" value="1"/>
</dbReference>
<dbReference type="SUPFAM" id="SSF53597">
    <property type="entry name" value="Dihydrofolate reductase-like"/>
    <property type="match status" value="1"/>
</dbReference>
<dbReference type="RefSeq" id="WP_103466599.1">
    <property type="nucleotide sequence ID" value="NZ_PPXB01000011.1"/>
</dbReference>
<evidence type="ECO:0000313" key="3">
    <source>
        <dbReference type="Proteomes" id="UP000237061"/>
    </source>
</evidence>
<feature type="domain" description="Bacterial bifunctional deaminase-reductase C-terminal" evidence="1">
    <location>
        <begin position="5"/>
        <end position="174"/>
    </location>
</feature>
<proteinExistence type="predicted"/>
<dbReference type="AlphaFoldDB" id="A0A2S3ZU69"/>
<evidence type="ECO:0000259" key="1">
    <source>
        <dbReference type="Pfam" id="PF01872"/>
    </source>
</evidence>
<sequence length="214" mass="23155">MGLIHIDLFTTLDGVAQAPGGPEEDNDGGFAYGGWQAPLLDELVGEQINAGMAGMDALLLGRRTYSIFAAYWPFQEEGVDWSIARLFNSLPKYVASRQLLTPQWANSTHLGPDTAAAIRELRERHQNIHVIGSLNLVQTLFAERLFDRLTLWVYPILLGSGKQVFADGVVPSNLVLVEPAVTSPTGTVTLRYALADGMPGVGDMSGDDRLNSAS</sequence>
<keyword evidence="3" id="KW-1185">Reference proteome</keyword>
<comment type="caution">
    <text evidence="2">The sequence shown here is derived from an EMBL/GenBank/DDBJ whole genome shotgun (WGS) entry which is preliminary data.</text>
</comment>
<evidence type="ECO:0000313" key="2">
    <source>
        <dbReference type="EMBL" id="POH72629.1"/>
    </source>
</evidence>
<dbReference type="OrthoDB" id="7342392at2"/>
<reference evidence="2 3" key="1">
    <citation type="submission" date="2018-01" db="EMBL/GenBank/DDBJ databases">
        <title>Arthrobacter sp. nov., from glaciers in China.</title>
        <authorList>
            <person name="Liu Q."/>
            <person name="Xin Y.-H."/>
        </authorList>
    </citation>
    <scope>NUCLEOTIDE SEQUENCE [LARGE SCALE GENOMIC DNA]</scope>
    <source>
        <strain evidence="2 3">HLT2-12-2</strain>
    </source>
</reference>
<gene>
    <name evidence="2" type="ORF">CVS27_14750</name>
</gene>
<dbReference type="GO" id="GO:0009231">
    <property type="term" value="P:riboflavin biosynthetic process"/>
    <property type="evidence" value="ECO:0007669"/>
    <property type="project" value="InterPro"/>
</dbReference>
<name>A0A2S3ZU69_ARTGL</name>
<dbReference type="InterPro" id="IPR002734">
    <property type="entry name" value="RibDG_C"/>
</dbReference>
<dbReference type="GO" id="GO:0008703">
    <property type="term" value="F:5-amino-6-(5-phosphoribosylamino)uracil reductase activity"/>
    <property type="evidence" value="ECO:0007669"/>
    <property type="project" value="InterPro"/>
</dbReference>
<accession>A0A2S3ZU69</accession>